<dbReference type="STRING" id="1676925.ENSPKIP00000028459"/>
<dbReference type="Pfam" id="PF08562">
    <property type="entry name" value="Crisp"/>
    <property type="match status" value="1"/>
</dbReference>
<feature type="chain" id="PRO_5017381369" description="ShKT domain-containing protein" evidence="4">
    <location>
        <begin position="19"/>
        <end position="238"/>
    </location>
</feature>
<dbReference type="SUPFAM" id="SSF55797">
    <property type="entry name" value="PR-1-like"/>
    <property type="match status" value="1"/>
</dbReference>
<dbReference type="PROSITE" id="PS01010">
    <property type="entry name" value="CRISP_2"/>
    <property type="match status" value="1"/>
</dbReference>
<feature type="disulfide bond" evidence="3">
    <location>
        <begin position="213"/>
        <end position="226"/>
    </location>
</feature>
<evidence type="ECO:0000313" key="7">
    <source>
        <dbReference type="Proteomes" id="UP000261540"/>
    </source>
</evidence>
<organism evidence="6 7">
    <name type="scientific">Paramormyrops kingsleyae</name>
    <dbReference type="NCBI Taxonomy" id="1676925"/>
    <lineage>
        <taxon>Eukaryota</taxon>
        <taxon>Metazoa</taxon>
        <taxon>Chordata</taxon>
        <taxon>Craniata</taxon>
        <taxon>Vertebrata</taxon>
        <taxon>Euteleostomi</taxon>
        <taxon>Actinopterygii</taxon>
        <taxon>Neopterygii</taxon>
        <taxon>Teleostei</taxon>
        <taxon>Osteoglossocephala</taxon>
        <taxon>Osteoglossomorpha</taxon>
        <taxon>Osteoglossiformes</taxon>
        <taxon>Mormyridae</taxon>
        <taxon>Paramormyrops</taxon>
    </lineage>
</organism>
<dbReference type="Ensembl" id="ENSPKIT00000009240.1">
    <property type="protein sequence ID" value="ENSPKIP00000028459.1"/>
    <property type="gene ID" value="ENSPKIG00000010105.1"/>
</dbReference>
<dbReference type="PROSITE" id="PS01009">
    <property type="entry name" value="CRISP_1"/>
    <property type="match status" value="1"/>
</dbReference>
<proteinExistence type="inferred from homology"/>
<dbReference type="Pfam" id="PF00188">
    <property type="entry name" value="CAP"/>
    <property type="match status" value="1"/>
</dbReference>
<dbReference type="InterPro" id="IPR018244">
    <property type="entry name" value="Allrgn_V5/Tpx1_CS"/>
</dbReference>
<dbReference type="SMART" id="SM00198">
    <property type="entry name" value="SCP"/>
    <property type="match status" value="1"/>
</dbReference>
<keyword evidence="2 3" id="KW-1015">Disulfide bond</keyword>
<keyword evidence="4" id="KW-0732">Signal</keyword>
<keyword evidence="7" id="KW-1185">Reference proteome</keyword>
<evidence type="ECO:0000259" key="5">
    <source>
        <dbReference type="PROSITE" id="PS51670"/>
    </source>
</evidence>
<feature type="signal peptide" evidence="4">
    <location>
        <begin position="1"/>
        <end position="18"/>
    </location>
</feature>
<evidence type="ECO:0000313" key="6">
    <source>
        <dbReference type="Ensembl" id="ENSPKIP00000028459.1"/>
    </source>
</evidence>
<dbReference type="PRINTS" id="PR00837">
    <property type="entry name" value="V5TPXLIKE"/>
</dbReference>
<accession>A0A3B3SCH3</accession>
<dbReference type="InterPro" id="IPR042076">
    <property type="entry name" value="Crisp-like_dom"/>
</dbReference>
<feature type="domain" description="ShKT" evidence="5">
    <location>
        <begin position="195"/>
        <end position="228"/>
    </location>
</feature>
<evidence type="ECO:0000256" key="3">
    <source>
        <dbReference type="PROSITE-ProRule" id="PRU01005"/>
    </source>
</evidence>
<name>A0A3B3SCH3_9TELE</name>
<dbReference type="InterPro" id="IPR001283">
    <property type="entry name" value="CRISP-related"/>
</dbReference>
<dbReference type="PROSITE" id="PS51670">
    <property type="entry name" value="SHKT"/>
    <property type="match status" value="1"/>
</dbReference>
<dbReference type="Proteomes" id="UP000261540">
    <property type="component" value="Unplaced"/>
</dbReference>
<dbReference type="InterPro" id="IPR013871">
    <property type="entry name" value="Cysteine_rich_secretory"/>
</dbReference>
<dbReference type="Gene3D" id="1.10.10.740">
    <property type="entry name" value="Crisp domain"/>
    <property type="match status" value="1"/>
</dbReference>
<dbReference type="InterPro" id="IPR003582">
    <property type="entry name" value="ShKT_dom"/>
</dbReference>
<dbReference type="GO" id="GO:0005576">
    <property type="term" value="C:extracellular region"/>
    <property type="evidence" value="ECO:0007669"/>
    <property type="project" value="InterPro"/>
</dbReference>
<reference evidence="6" key="1">
    <citation type="submission" date="2025-08" db="UniProtKB">
        <authorList>
            <consortium name="Ensembl"/>
        </authorList>
    </citation>
    <scope>IDENTIFICATION</scope>
</reference>
<dbReference type="InterPro" id="IPR014044">
    <property type="entry name" value="CAP_dom"/>
</dbReference>
<comment type="caution">
    <text evidence="3">Lacks conserved residue(s) required for the propagation of feature annotation.</text>
</comment>
<evidence type="ECO:0000256" key="4">
    <source>
        <dbReference type="SAM" id="SignalP"/>
    </source>
</evidence>
<dbReference type="FunFam" id="1.10.10.740:FF:000001">
    <property type="entry name" value="Cysteine-rich secretory protein 2"/>
    <property type="match status" value="1"/>
</dbReference>
<comment type="similarity">
    <text evidence="1">Belongs to the CRISP family.</text>
</comment>
<dbReference type="AlphaFoldDB" id="A0A3B3SCH3"/>
<sequence length="238" mass="26408">MMVFAVCITVLLVSLTCGDLTGVSPQNADVQQEIVNVHNAFRRTVQPTATNMLKMSWNAQLSTNAQNWINNCNLTHGPPSSREIDGYQCGENLFKSNAVYNWTSVVGAWHNEVKNYQFPIGSINGNPIGHYTQVVWYGSYEVGCGVTYCSNSATYFYGCHYFRAGNFKEVPPYTKGDSCADCPNNCDDKLCTNPCPYIDKYSNCPNLVQTNGCGNSDVKEWCPSLCQCQAKIRPIAKK</sequence>
<dbReference type="Gene3D" id="3.40.33.10">
    <property type="entry name" value="CAP"/>
    <property type="match status" value="1"/>
</dbReference>
<reference evidence="6" key="2">
    <citation type="submission" date="2025-09" db="UniProtKB">
        <authorList>
            <consortium name="Ensembl"/>
        </authorList>
    </citation>
    <scope>IDENTIFICATION</scope>
</reference>
<evidence type="ECO:0000256" key="1">
    <source>
        <dbReference type="ARBA" id="ARBA00009923"/>
    </source>
</evidence>
<dbReference type="SUPFAM" id="SSF57546">
    <property type="entry name" value="Crisp domain-like"/>
    <property type="match status" value="1"/>
</dbReference>
<evidence type="ECO:0000256" key="2">
    <source>
        <dbReference type="ARBA" id="ARBA00023157"/>
    </source>
</evidence>
<dbReference type="PANTHER" id="PTHR10334">
    <property type="entry name" value="CYSTEINE-RICH SECRETORY PROTEIN-RELATED"/>
    <property type="match status" value="1"/>
</dbReference>
<feature type="disulfide bond" evidence="3">
    <location>
        <begin position="204"/>
        <end position="222"/>
    </location>
</feature>
<dbReference type="GeneTree" id="ENSGT00940000156439"/>
<dbReference type="InterPro" id="IPR035940">
    <property type="entry name" value="CAP_sf"/>
</dbReference>
<protein>
    <recommendedName>
        <fullName evidence="5">ShKT domain-containing protein</fullName>
    </recommendedName>
</protein>
<dbReference type="FunFam" id="3.40.33.10:FF:000005">
    <property type="entry name" value="Cysteine-rich secretory protein 2"/>
    <property type="match status" value="1"/>
</dbReference>